<accession>X1RTV1</accession>
<gene>
    <name evidence="2" type="ORF">S12H4_19469</name>
</gene>
<dbReference type="Gene3D" id="3.40.50.2000">
    <property type="entry name" value="Glycogen Phosphorylase B"/>
    <property type="match status" value="1"/>
</dbReference>
<evidence type="ECO:0000259" key="1">
    <source>
        <dbReference type="Pfam" id="PF13439"/>
    </source>
</evidence>
<dbReference type="InterPro" id="IPR028098">
    <property type="entry name" value="Glyco_trans_4-like_N"/>
</dbReference>
<feature type="non-terminal residue" evidence="2">
    <location>
        <position position="64"/>
    </location>
</feature>
<dbReference type="EMBL" id="BARW01009741">
    <property type="protein sequence ID" value="GAI84078.1"/>
    <property type="molecule type" value="Genomic_DNA"/>
</dbReference>
<evidence type="ECO:0000313" key="2">
    <source>
        <dbReference type="EMBL" id="GAI84078.1"/>
    </source>
</evidence>
<comment type="caution">
    <text evidence="2">The sequence shown here is derived from an EMBL/GenBank/DDBJ whole genome shotgun (WGS) entry which is preliminary data.</text>
</comment>
<sequence>MKKIDACIAVSNAARNSIAKYLPGDYTIIPNGIDTERFNPKQKRLKKFNGKSPVILFVGRFEPR</sequence>
<name>X1RTV1_9ZZZZ</name>
<dbReference type="AlphaFoldDB" id="X1RTV1"/>
<proteinExistence type="predicted"/>
<protein>
    <recommendedName>
        <fullName evidence="1">Glycosyltransferase subfamily 4-like N-terminal domain-containing protein</fullName>
    </recommendedName>
</protein>
<dbReference type="SUPFAM" id="SSF53756">
    <property type="entry name" value="UDP-Glycosyltransferase/glycogen phosphorylase"/>
    <property type="match status" value="1"/>
</dbReference>
<feature type="domain" description="Glycosyltransferase subfamily 4-like N-terminal" evidence="1">
    <location>
        <begin position="2"/>
        <end position="37"/>
    </location>
</feature>
<organism evidence="2">
    <name type="scientific">marine sediment metagenome</name>
    <dbReference type="NCBI Taxonomy" id="412755"/>
    <lineage>
        <taxon>unclassified sequences</taxon>
        <taxon>metagenomes</taxon>
        <taxon>ecological metagenomes</taxon>
    </lineage>
</organism>
<dbReference type="Pfam" id="PF13439">
    <property type="entry name" value="Glyco_transf_4"/>
    <property type="match status" value="1"/>
</dbReference>
<reference evidence="2" key="1">
    <citation type="journal article" date="2014" name="Front. Microbiol.">
        <title>High frequency of phylogenetically diverse reductive dehalogenase-homologous genes in deep subseafloor sedimentary metagenomes.</title>
        <authorList>
            <person name="Kawai M."/>
            <person name="Futagami T."/>
            <person name="Toyoda A."/>
            <person name="Takaki Y."/>
            <person name="Nishi S."/>
            <person name="Hori S."/>
            <person name="Arai W."/>
            <person name="Tsubouchi T."/>
            <person name="Morono Y."/>
            <person name="Uchiyama I."/>
            <person name="Ito T."/>
            <person name="Fujiyama A."/>
            <person name="Inagaki F."/>
            <person name="Takami H."/>
        </authorList>
    </citation>
    <scope>NUCLEOTIDE SEQUENCE</scope>
    <source>
        <strain evidence="2">Expedition CK06-06</strain>
    </source>
</reference>